<accession>A0A814RSK6</accession>
<feature type="region of interest" description="Disordered" evidence="1">
    <location>
        <begin position="395"/>
        <end position="422"/>
    </location>
</feature>
<keyword evidence="2" id="KW-0732">Signal</keyword>
<dbReference type="OrthoDB" id="10022646at2759"/>
<sequence length="581" mass="66533">MMKLYIYLIVLLQIEVVFGIRCYSCVGKIGNKKQPEDPCLNPGKNVGDGNVTEIDCSSTKLCWKAISGGQLKRGCGEKRCAFIPDISIGSLISQTCCTNDLYFHNSSIMSRRSLSEESLVRFEQYLNTNPYREYSMSKPYFPKTSQISTHSNRLIPQQQSSMLAFHELMDNSKNSLTLDRIAYKLRMKSDLNIDTLRETDVRRRHYHRHQQFPSKQSPLNLEVSDITSSILPSTLTKTFTRQPPAITISTDAMKTLMNDDLNGIEGNAVRVGTIDELIKRFRQTEHQLIRRPTDYIDSPSPSESNNISRNGRPVLPKSRQQQQEPQIKQPQGLTEYSFKAPTFPSISTRIPREAKNSQKFNYPNRIRERYNTAVHNTSTNNADISLLHHCPLNSPEQHHQRLNSFTSRDQPSIELSSHDKRIQESREKSLMRFEKQLCTFNKLTIGDPFNYDQMDPTIYQFQQPLPITSYIFPPVRPFGYFTRKPQSTSDIQQSSDITPLSPHTNKNYRINKKKSSIVSKTTLDSLDKNEKNDNLHIKNTRMKSLDSLSDNGDGVHNTTIDVDLNAAGTFIPHTDEDDEPE</sequence>
<proteinExistence type="predicted"/>
<reference evidence="3" key="1">
    <citation type="submission" date="2021-02" db="EMBL/GenBank/DDBJ databases">
        <authorList>
            <person name="Nowell W R."/>
        </authorList>
    </citation>
    <scope>NUCLEOTIDE SEQUENCE</scope>
</reference>
<name>A0A814RSK6_9BILA</name>
<evidence type="ECO:0000256" key="2">
    <source>
        <dbReference type="SAM" id="SignalP"/>
    </source>
</evidence>
<dbReference type="EMBL" id="CAJNOM010000145">
    <property type="protein sequence ID" value="CAF1135954.1"/>
    <property type="molecule type" value="Genomic_DNA"/>
</dbReference>
<feature type="signal peptide" evidence="2">
    <location>
        <begin position="1"/>
        <end position="19"/>
    </location>
</feature>
<feature type="compositionally biased region" description="Polar residues" evidence="1">
    <location>
        <begin position="299"/>
        <end position="309"/>
    </location>
</feature>
<feature type="region of interest" description="Disordered" evidence="1">
    <location>
        <begin position="289"/>
        <end position="336"/>
    </location>
</feature>
<evidence type="ECO:0000256" key="1">
    <source>
        <dbReference type="SAM" id="MobiDB-lite"/>
    </source>
</evidence>
<protein>
    <submittedName>
        <fullName evidence="3">Uncharacterized protein</fullName>
    </submittedName>
</protein>
<dbReference type="AlphaFoldDB" id="A0A814RSK6"/>
<dbReference type="Proteomes" id="UP000663832">
    <property type="component" value="Unassembled WGS sequence"/>
</dbReference>
<feature type="compositionally biased region" description="Low complexity" evidence="1">
    <location>
        <begin position="320"/>
        <end position="331"/>
    </location>
</feature>
<feature type="compositionally biased region" description="Low complexity" evidence="1">
    <location>
        <begin position="486"/>
        <end position="498"/>
    </location>
</feature>
<feature type="chain" id="PRO_5032915740" evidence="2">
    <location>
        <begin position="20"/>
        <end position="581"/>
    </location>
</feature>
<keyword evidence="4" id="KW-1185">Reference proteome</keyword>
<evidence type="ECO:0000313" key="4">
    <source>
        <dbReference type="Proteomes" id="UP000663832"/>
    </source>
</evidence>
<feature type="compositionally biased region" description="Polar residues" evidence="1">
    <location>
        <begin position="402"/>
        <end position="415"/>
    </location>
</feature>
<feature type="region of interest" description="Disordered" evidence="1">
    <location>
        <begin position="485"/>
        <end position="506"/>
    </location>
</feature>
<comment type="caution">
    <text evidence="3">The sequence shown here is derived from an EMBL/GenBank/DDBJ whole genome shotgun (WGS) entry which is preliminary data.</text>
</comment>
<gene>
    <name evidence="3" type="ORF">QVE165_LOCUS22204</name>
</gene>
<evidence type="ECO:0000313" key="3">
    <source>
        <dbReference type="EMBL" id="CAF1135954.1"/>
    </source>
</evidence>
<organism evidence="3 4">
    <name type="scientific">Adineta steineri</name>
    <dbReference type="NCBI Taxonomy" id="433720"/>
    <lineage>
        <taxon>Eukaryota</taxon>
        <taxon>Metazoa</taxon>
        <taxon>Spiralia</taxon>
        <taxon>Gnathifera</taxon>
        <taxon>Rotifera</taxon>
        <taxon>Eurotatoria</taxon>
        <taxon>Bdelloidea</taxon>
        <taxon>Adinetida</taxon>
        <taxon>Adinetidae</taxon>
        <taxon>Adineta</taxon>
    </lineage>
</organism>